<evidence type="ECO:0000313" key="4">
    <source>
        <dbReference type="Proteomes" id="UP000260363"/>
    </source>
</evidence>
<dbReference type="AlphaFoldDB" id="A0A069ZR22"/>
<organism evidence="3 4">
    <name type="scientific">Chlamydia muridarum</name>
    <dbReference type="NCBI Taxonomy" id="83560"/>
    <lineage>
        <taxon>Bacteria</taxon>
        <taxon>Pseudomonadati</taxon>
        <taxon>Chlamydiota</taxon>
        <taxon>Chlamydiia</taxon>
        <taxon>Chlamydiales</taxon>
        <taxon>Chlamydiaceae</taxon>
        <taxon>Chlamydia/Chlamydophila group</taxon>
        <taxon>Chlamydia</taxon>
    </lineage>
</organism>
<dbReference type="Pfam" id="PF02657">
    <property type="entry name" value="SufE"/>
    <property type="match status" value="1"/>
</dbReference>
<dbReference type="Proteomes" id="UP000260363">
    <property type="component" value="Chromosome"/>
</dbReference>
<dbReference type="RefSeq" id="WP_010230954.1">
    <property type="nucleotide sequence ID" value="NZ_CP007217.1"/>
</dbReference>
<sequence length="150" mass="17157">MTLTTPPSEHKTCLAKQERALALLFPKNFVKDNLYKQLLQIGRTAKPFPKEFLTKENLVLGCQNDLYLHSEFRDNALFFFTYTEALISSGIAVLFSDIYSGETPETILTCKPLFFEKLSEHLSMGRSHGGESLFLNMQRIAVQYLTRKTL</sequence>
<name>A0A069ZR22_CHLMR</name>
<dbReference type="EMBL" id="CP007217">
    <property type="protein sequence ID" value="AJR10672.1"/>
    <property type="molecule type" value="Genomic_DNA"/>
</dbReference>
<dbReference type="KEGG" id="cmm:NC80_03020"/>
<dbReference type="PATRIC" id="fig|83560.10.peg.613"/>
<dbReference type="InterPro" id="IPR003808">
    <property type="entry name" value="Fe-S_metab-assoc_dom"/>
</dbReference>
<dbReference type="PANTHER" id="PTHR43597:SF5">
    <property type="entry name" value="SUFE-LIKE PROTEIN 2, CHLOROPLASTIC"/>
    <property type="match status" value="1"/>
</dbReference>
<dbReference type="GeneID" id="1245960"/>
<dbReference type="Gene3D" id="3.90.1010.10">
    <property type="match status" value="1"/>
</dbReference>
<protein>
    <submittedName>
        <fullName evidence="3">Fe-S metabolism protein SufE</fullName>
    </submittedName>
</protein>
<reference evidence="3 4" key="1">
    <citation type="submission" date="2014-02" db="EMBL/GenBank/DDBJ databases">
        <authorList>
            <person name="Chen C."/>
            <person name="Conrad T.A."/>
            <person name="Zhou Z."/>
            <person name="Lai Z."/>
            <person name="Zhong G."/>
        </authorList>
    </citation>
    <scope>NUCLEOTIDE SEQUENCE [LARGE SCALE GENOMIC DNA]</scope>
    <source>
        <strain evidence="3 4">Nigg3-28</strain>
    </source>
</reference>
<dbReference type="KEGG" id="cmx:DNC_03040"/>
<evidence type="ECO:0000259" key="2">
    <source>
        <dbReference type="Pfam" id="PF02657"/>
    </source>
</evidence>
<dbReference type="KEGG" id="cmg:NC81_03035"/>
<feature type="domain" description="Fe-S metabolism associated" evidence="2">
    <location>
        <begin position="32"/>
        <end position="139"/>
    </location>
</feature>
<dbReference type="STRING" id="83560.NC80_03020"/>
<accession>A0A069ZR22</accession>
<gene>
    <name evidence="3" type="ORF">BD36_03215</name>
</gene>
<dbReference type="OMA" id="DWMQRYE"/>
<evidence type="ECO:0000256" key="1">
    <source>
        <dbReference type="ARBA" id="ARBA00010282"/>
    </source>
</evidence>
<comment type="similarity">
    <text evidence="1">Belongs to the SufE family.</text>
</comment>
<proteinExistence type="inferred from homology"/>
<dbReference type="PANTHER" id="PTHR43597">
    <property type="entry name" value="SULFUR ACCEPTOR PROTEIN CSDE"/>
    <property type="match status" value="1"/>
</dbReference>
<evidence type="ECO:0000313" key="3">
    <source>
        <dbReference type="EMBL" id="AJR10672.1"/>
    </source>
</evidence>
<dbReference type="SUPFAM" id="SSF82649">
    <property type="entry name" value="SufE/NifU"/>
    <property type="match status" value="1"/>
</dbReference>